<evidence type="ECO:0000313" key="2">
    <source>
        <dbReference type="EMBL" id="GHI66802.1"/>
    </source>
</evidence>
<dbReference type="Proteomes" id="UP000613974">
    <property type="component" value="Unassembled WGS sequence"/>
</dbReference>
<evidence type="ECO:0000313" key="3">
    <source>
        <dbReference type="Proteomes" id="UP000613974"/>
    </source>
</evidence>
<keyword evidence="3" id="KW-1185">Reference proteome</keyword>
<proteinExistence type="predicted"/>
<evidence type="ECO:0000256" key="1">
    <source>
        <dbReference type="SAM" id="MobiDB-lite"/>
    </source>
</evidence>
<accession>A0ABQ3SFF9</accession>
<feature type="region of interest" description="Disordered" evidence="1">
    <location>
        <begin position="33"/>
        <end position="60"/>
    </location>
</feature>
<reference evidence="3" key="1">
    <citation type="submission" date="2023-07" db="EMBL/GenBank/DDBJ databases">
        <title>Whole genome shotgun sequence of Streptomyces nojiriensis NBRC 13794.</title>
        <authorList>
            <person name="Komaki H."/>
            <person name="Tamura T."/>
        </authorList>
    </citation>
    <scope>NUCLEOTIDE SEQUENCE [LARGE SCALE GENOMIC DNA]</scope>
    <source>
        <strain evidence="3">NBRC 13794</strain>
    </source>
</reference>
<protein>
    <submittedName>
        <fullName evidence="2">Uncharacterized protein</fullName>
    </submittedName>
</protein>
<name>A0ABQ3SFF9_9ACTN</name>
<gene>
    <name evidence="2" type="ORF">Snoj_07200</name>
</gene>
<sequence length="60" mass="5999">MSTACAVGTGPVSSAVRAAATVRRAAISLRADTAARSGGRVERDGEDSEDMSGMGLSAAW</sequence>
<organism evidence="2 3">
    <name type="scientific">Streptomyces nojiriensis</name>
    <dbReference type="NCBI Taxonomy" id="66374"/>
    <lineage>
        <taxon>Bacteria</taxon>
        <taxon>Bacillati</taxon>
        <taxon>Actinomycetota</taxon>
        <taxon>Actinomycetes</taxon>
        <taxon>Kitasatosporales</taxon>
        <taxon>Streptomycetaceae</taxon>
        <taxon>Streptomyces</taxon>
    </lineage>
</organism>
<comment type="caution">
    <text evidence="2">The sequence shown here is derived from an EMBL/GenBank/DDBJ whole genome shotgun (WGS) entry which is preliminary data.</text>
</comment>
<dbReference type="EMBL" id="BNEC01000003">
    <property type="protein sequence ID" value="GHI66802.1"/>
    <property type="molecule type" value="Genomic_DNA"/>
</dbReference>